<proteinExistence type="predicted"/>
<name>A0A5N5WQL9_9EURO</name>
<accession>A0A5N5WQL9</accession>
<protein>
    <submittedName>
        <fullName evidence="2">Uncharacterized protein</fullName>
    </submittedName>
</protein>
<dbReference type="OrthoDB" id="4494186at2759"/>
<feature type="transmembrane region" description="Helical" evidence="1">
    <location>
        <begin position="100"/>
        <end position="118"/>
    </location>
</feature>
<organism evidence="2 3">
    <name type="scientific">Aspergillus leporis</name>
    <dbReference type="NCBI Taxonomy" id="41062"/>
    <lineage>
        <taxon>Eukaryota</taxon>
        <taxon>Fungi</taxon>
        <taxon>Dikarya</taxon>
        <taxon>Ascomycota</taxon>
        <taxon>Pezizomycotina</taxon>
        <taxon>Eurotiomycetes</taxon>
        <taxon>Eurotiomycetidae</taxon>
        <taxon>Eurotiales</taxon>
        <taxon>Aspergillaceae</taxon>
        <taxon>Aspergillus</taxon>
        <taxon>Aspergillus subgen. Circumdati</taxon>
    </lineage>
</organism>
<sequence length="158" mass="17756">MLTGLSVQFLNYCPVTPLGTSLGILLPSKTHHISLHGFTESTSSIYNHNWPSYFNYPSARWMPQTYYYRPYSVKWVFIIIGILSVLYLVLCFMEGATHPATLAMIISMFVIIFGAILVDPETTYVTSRVLDDGQVVRGRRTLIGFKSQERLVGLIGGV</sequence>
<evidence type="ECO:0000256" key="1">
    <source>
        <dbReference type="SAM" id="Phobius"/>
    </source>
</evidence>
<keyword evidence="1" id="KW-1133">Transmembrane helix</keyword>
<gene>
    <name evidence="2" type="ORF">BDV29DRAFT_52005</name>
</gene>
<keyword evidence="3" id="KW-1185">Reference proteome</keyword>
<reference evidence="2 3" key="1">
    <citation type="submission" date="2019-04" db="EMBL/GenBank/DDBJ databases">
        <title>Friends and foes A comparative genomics study of 23 Aspergillus species from section Flavi.</title>
        <authorList>
            <consortium name="DOE Joint Genome Institute"/>
            <person name="Kjaerbolling I."/>
            <person name="Vesth T."/>
            <person name="Frisvad J.C."/>
            <person name="Nybo J.L."/>
            <person name="Theobald S."/>
            <person name="Kildgaard S."/>
            <person name="Isbrandt T."/>
            <person name="Kuo A."/>
            <person name="Sato A."/>
            <person name="Lyhne E.K."/>
            <person name="Kogle M.E."/>
            <person name="Wiebenga A."/>
            <person name="Kun R.S."/>
            <person name="Lubbers R.J."/>
            <person name="Makela M.R."/>
            <person name="Barry K."/>
            <person name="Chovatia M."/>
            <person name="Clum A."/>
            <person name="Daum C."/>
            <person name="Haridas S."/>
            <person name="He G."/>
            <person name="LaButti K."/>
            <person name="Lipzen A."/>
            <person name="Mondo S."/>
            <person name="Riley R."/>
            <person name="Salamov A."/>
            <person name="Simmons B.A."/>
            <person name="Magnuson J.K."/>
            <person name="Henrissat B."/>
            <person name="Mortensen U.H."/>
            <person name="Larsen T.O."/>
            <person name="Devries R.P."/>
            <person name="Grigoriev I.V."/>
            <person name="Machida M."/>
            <person name="Baker S.E."/>
            <person name="Andersen M.R."/>
        </authorList>
    </citation>
    <scope>NUCLEOTIDE SEQUENCE [LARGE SCALE GENOMIC DNA]</scope>
    <source>
        <strain evidence="2 3">CBS 151.66</strain>
    </source>
</reference>
<dbReference type="Proteomes" id="UP000326565">
    <property type="component" value="Unassembled WGS sequence"/>
</dbReference>
<keyword evidence="1" id="KW-0472">Membrane</keyword>
<dbReference type="EMBL" id="ML732345">
    <property type="protein sequence ID" value="KAB8069352.1"/>
    <property type="molecule type" value="Genomic_DNA"/>
</dbReference>
<dbReference type="AlphaFoldDB" id="A0A5N5WQL9"/>
<keyword evidence="1" id="KW-0812">Transmembrane</keyword>
<evidence type="ECO:0000313" key="3">
    <source>
        <dbReference type="Proteomes" id="UP000326565"/>
    </source>
</evidence>
<evidence type="ECO:0000313" key="2">
    <source>
        <dbReference type="EMBL" id="KAB8069352.1"/>
    </source>
</evidence>
<feature type="transmembrane region" description="Helical" evidence="1">
    <location>
        <begin position="75"/>
        <end position="93"/>
    </location>
</feature>